<dbReference type="AlphaFoldDB" id="A0A6N6MG10"/>
<dbReference type="RefSeq" id="WP_150937999.1">
    <property type="nucleotide sequence ID" value="NZ_WAAT01000037.1"/>
</dbReference>
<evidence type="ECO:0008006" key="3">
    <source>
        <dbReference type="Google" id="ProtNLM"/>
    </source>
</evidence>
<name>A0A6N6MG10_9FLAO</name>
<evidence type="ECO:0000313" key="2">
    <source>
        <dbReference type="Proteomes" id="UP000441333"/>
    </source>
</evidence>
<sequence length="145" mass="15790">MKLLYTLFLSSCFVLLTNCSGSNDNDENCNFLLDVTVNYQIDLNLPQYSQLNFDGNSIYIPGIGNNGVIVASIGGSYMAWDASDPNHARSECSAIVPDGLFGECGCGDGNRYNFITGEPDNNDGLRCALKFYRANLSGNILYISN</sequence>
<comment type="caution">
    <text evidence="1">The sequence shown here is derived from an EMBL/GenBank/DDBJ whole genome shotgun (WGS) entry which is preliminary data.</text>
</comment>
<reference evidence="1 2" key="1">
    <citation type="submission" date="2019-09" db="EMBL/GenBank/DDBJ databases">
        <authorList>
            <person name="Cao W.R."/>
        </authorList>
    </citation>
    <scope>NUCLEOTIDE SEQUENCE [LARGE SCALE GENOMIC DNA]</scope>
    <source>
        <strain evidence="1 2">B1N29</strain>
    </source>
</reference>
<gene>
    <name evidence="1" type="ORF">F6U93_06430</name>
</gene>
<dbReference type="Proteomes" id="UP000441333">
    <property type="component" value="Unassembled WGS sequence"/>
</dbReference>
<protein>
    <recommendedName>
        <fullName evidence="3">Phosphoribosylaminoimidazole carboxylase</fullName>
    </recommendedName>
</protein>
<dbReference type="EMBL" id="WAAT01000037">
    <property type="protein sequence ID" value="KAB1068332.1"/>
    <property type="molecule type" value="Genomic_DNA"/>
</dbReference>
<evidence type="ECO:0000313" key="1">
    <source>
        <dbReference type="EMBL" id="KAB1068332.1"/>
    </source>
</evidence>
<proteinExistence type="predicted"/>
<accession>A0A6N6MG10</accession>
<keyword evidence="2" id="KW-1185">Reference proteome</keyword>
<organism evidence="1 2">
    <name type="scientific">Pseudotamlana haliotis</name>
    <dbReference type="NCBI Taxonomy" id="2614804"/>
    <lineage>
        <taxon>Bacteria</taxon>
        <taxon>Pseudomonadati</taxon>
        <taxon>Bacteroidota</taxon>
        <taxon>Flavobacteriia</taxon>
        <taxon>Flavobacteriales</taxon>
        <taxon>Flavobacteriaceae</taxon>
        <taxon>Pseudotamlana</taxon>
    </lineage>
</organism>